<comment type="caution">
    <text evidence="1">The sequence shown here is derived from an EMBL/GenBank/DDBJ whole genome shotgun (WGS) entry which is preliminary data.</text>
</comment>
<dbReference type="Proteomes" id="UP000603453">
    <property type="component" value="Unassembled WGS sequence"/>
</dbReference>
<evidence type="ECO:0000313" key="1">
    <source>
        <dbReference type="EMBL" id="KAG2192427.1"/>
    </source>
</evidence>
<dbReference type="OrthoDB" id="2302253at2759"/>
<evidence type="ECO:0000313" key="2">
    <source>
        <dbReference type="Proteomes" id="UP000603453"/>
    </source>
</evidence>
<dbReference type="AlphaFoldDB" id="A0A8H7USF6"/>
<keyword evidence="2" id="KW-1185">Reference proteome</keyword>
<organism evidence="1 2">
    <name type="scientific">Mucor saturninus</name>
    <dbReference type="NCBI Taxonomy" id="64648"/>
    <lineage>
        <taxon>Eukaryota</taxon>
        <taxon>Fungi</taxon>
        <taxon>Fungi incertae sedis</taxon>
        <taxon>Mucoromycota</taxon>
        <taxon>Mucoromycotina</taxon>
        <taxon>Mucoromycetes</taxon>
        <taxon>Mucorales</taxon>
        <taxon>Mucorineae</taxon>
        <taxon>Mucoraceae</taxon>
        <taxon>Mucor</taxon>
    </lineage>
</organism>
<reference evidence="1" key="1">
    <citation type="submission" date="2020-12" db="EMBL/GenBank/DDBJ databases">
        <title>Metabolic potential, ecology and presence of endohyphal bacteria is reflected in genomic diversity of Mucoromycotina.</title>
        <authorList>
            <person name="Muszewska A."/>
            <person name="Okrasinska A."/>
            <person name="Steczkiewicz K."/>
            <person name="Drgas O."/>
            <person name="Orlowska M."/>
            <person name="Perlinska-Lenart U."/>
            <person name="Aleksandrzak-Piekarczyk T."/>
            <person name="Szatraj K."/>
            <person name="Zielenkiewicz U."/>
            <person name="Pilsyk S."/>
            <person name="Malc E."/>
            <person name="Mieczkowski P."/>
            <person name="Kruszewska J.S."/>
            <person name="Biernat P."/>
            <person name="Pawlowska J."/>
        </authorList>
    </citation>
    <scope>NUCLEOTIDE SEQUENCE</scope>
    <source>
        <strain evidence="1">WA0000017839</strain>
    </source>
</reference>
<accession>A0A8H7USF6</accession>
<name>A0A8H7USF6_9FUNG</name>
<protein>
    <submittedName>
        <fullName evidence="1">Uncharacterized protein</fullName>
    </submittedName>
</protein>
<sequence>MRLDDLSNIKNLGGFRYCPRNIDPATGILSMQAYCIFKQIQFQRNSNSDRQSKDFSPEQVYNNSSGIAPWLENFCRDLGLAETRSFGTRLEFRVSGPFADSLFQKLKDQATVAVVNTHARFFPSPVLFSFFSCRAKAFHTLLLALNNPVFKSSQEGLTLATVVSYLFSSILHRPMDTFSFKTIHRLVEDSRCSFSPVLFLSDLIRFDGVHCSISPPFLRSVLHKHFPLRIMASIPVGQVNVQVSETSFLGPEETYTLPASNVHLSQLKVILANLVPVTGYPGIDILVSNEVIGQSLFNHLSNKADFSVTSGIFLVGRFSPDSVRLFSQLLLSELVQTYSQWANRLLTMTQDELVNAGDRVFEGGFLEASMSPEHYQVNFARDTRRNMNEWLLPSVASIRSSTSDSYKSMAWLGRSSPWKKICSRGYYMTMVKNLNSNTNEDSHMHDMMETFRGQVLQYISDNYEVLPLLSKDKIWITRQKKLQFVFLREMN</sequence>
<gene>
    <name evidence="1" type="ORF">INT47_000321</name>
</gene>
<dbReference type="EMBL" id="JAEPRD010000290">
    <property type="protein sequence ID" value="KAG2192427.1"/>
    <property type="molecule type" value="Genomic_DNA"/>
</dbReference>
<proteinExistence type="predicted"/>